<dbReference type="Gene3D" id="1.20.81.30">
    <property type="entry name" value="Type II secretion system (T2SS), domain F"/>
    <property type="match status" value="2"/>
</dbReference>
<feature type="region of interest" description="Disordered" evidence="10">
    <location>
        <begin position="1"/>
        <end position="41"/>
    </location>
</feature>
<dbReference type="EMBL" id="QGDQ01000033">
    <property type="protein sequence ID" value="PWJ47993.1"/>
    <property type="molecule type" value="Genomic_DNA"/>
</dbReference>
<proteinExistence type="inferred from homology"/>
<comment type="subcellular location">
    <subcellularLocation>
        <location evidence="1">Cell inner membrane</location>
        <topology evidence="1">Multi-pass membrane protein</topology>
    </subcellularLocation>
    <subcellularLocation>
        <location evidence="9">Cell membrane</location>
        <topology evidence="9">Multi-pass membrane protein</topology>
    </subcellularLocation>
</comment>
<comment type="caution">
    <text evidence="13">The sequence shown here is derived from an EMBL/GenBank/DDBJ whole genome shotgun (WGS) entry which is preliminary data.</text>
</comment>
<feature type="transmembrane region" description="Helical" evidence="11">
    <location>
        <begin position="421"/>
        <end position="443"/>
    </location>
</feature>
<evidence type="ECO:0000256" key="9">
    <source>
        <dbReference type="RuleBase" id="RU003923"/>
    </source>
</evidence>
<evidence type="ECO:0000256" key="5">
    <source>
        <dbReference type="ARBA" id="ARBA00022519"/>
    </source>
</evidence>
<evidence type="ECO:0000313" key="13">
    <source>
        <dbReference type="EMBL" id="PWJ47993.1"/>
    </source>
</evidence>
<feature type="transmembrane region" description="Helical" evidence="11">
    <location>
        <begin position="211"/>
        <end position="239"/>
    </location>
</feature>
<evidence type="ECO:0000256" key="6">
    <source>
        <dbReference type="ARBA" id="ARBA00022692"/>
    </source>
</evidence>
<dbReference type="InterPro" id="IPR018076">
    <property type="entry name" value="T2SS_GspF_dom"/>
</dbReference>
<keyword evidence="5" id="KW-0997">Cell inner membrane</keyword>
<sequence>MAAPTKSLAKAPTKARPAAKTVGKAATKGPSSVSSGQSGTGTQSFEYVVRDASGRKKVGKMEARSEAALIAKLRASGQAPLSVKLAGQGLQREITLPFGNSVKTTDLAIMARQFATMVSSGLPLMRALSILADQTENKALAKVLAEVRTAVEEGGSLSSALARYPRVFPPLMVNMTRAGEAGGFLDQSLRQIAENFEAEAKLKAKVRSAMTYPVVVFCIAILAVLAMLIFIVPVFATMFSQLGAPLPGPTQLLVTLSHGLRLFGPVLLVLAVVGAVVWGRVKHRDDVRNVVDPIKLKVPVFGKLTAKIAISRMARNLGTMVRSGVPVIHALEIVAGTTGNVVVSKALHDCQDSVRNGGSLTGPLLGHSVIPPMVAQMMAVGEDTGALDAMLEKISEFYDEQVEATTDALTSLIEPLMITGLGAVVGGMIVALYMPIFSVFNVIQ</sequence>
<dbReference type="PRINTS" id="PR00812">
    <property type="entry name" value="BCTERIALGSPF"/>
</dbReference>
<keyword evidence="7 11" id="KW-1133">Transmembrane helix</keyword>
<evidence type="ECO:0000256" key="1">
    <source>
        <dbReference type="ARBA" id="ARBA00004429"/>
    </source>
</evidence>
<dbReference type="Proteomes" id="UP000245469">
    <property type="component" value="Unassembled WGS sequence"/>
</dbReference>
<evidence type="ECO:0000256" key="7">
    <source>
        <dbReference type="ARBA" id="ARBA00022989"/>
    </source>
</evidence>
<organism evidence="13 14">
    <name type="scientific">Quadrisphaera granulorum</name>
    <dbReference type="NCBI Taxonomy" id="317664"/>
    <lineage>
        <taxon>Bacteria</taxon>
        <taxon>Bacillati</taxon>
        <taxon>Actinomycetota</taxon>
        <taxon>Actinomycetes</taxon>
        <taxon>Kineosporiales</taxon>
        <taxon>Kineosporiaceae</taxon>
        <taxon>Quadrisphaera</taxon>
    </lineage>
</organism>
<feature type="transmembrane region" description="Helical" evidence="11">
    <location>
        <begin position="259"/>
        <end position="278"/>
    </location>
</feature>
<protein>
    <submittedName>
        <fullName evidence="13">Type IV pilus assembly protein PilC</fullName>
    </submittedName>
</protein>
<keyword evidence="8 11" id="KW-0472">Membrane</keyword>
<keyword evidence="3 9" id="KW-0813">Transport</keyword>
<accession>A0A315ZS83</accession>
<evidence type="ECO:0000256" key="10">
    <source>
        <dbReference type="SAM" id="MobiDB-lite"/>
    </source>
</evidence>
<dbReference type="InterPro" id="IPR042094">
    <property type="entry name" value="T2SS_GspF_sf"/>
</dbReference>
<evidence type="ECO:0000256" key="8">
    <source>
        <dbReference type="ARBA" id="ARBA00023136"/>
    </source>
</evidence>
<dbReference type="PROSITE" id="PS00874">
    <property type="entry name" value="T2SP_F"/>
    <property type="match status" value="1"/>
</dbReference>
<feature type="domain" description="Type II secretion system protein GspF" evidence="12">
    <location>
        <begin position="314"/>
        <end position="435"/>
    </location>
</feature>
<dbReference type="AlphaFoldDB" id="A0A315ZS83"/>
<dbReference type="PANTHER" id="PTHR30012:SF0">
    <property type="entry name" value="TYPE II SECRETION SYSTEM PROTEIN F-RELATED"/>
    <property type="match status" value="1"/>
</dbReference>
<dbReference type="RefSeq" id="WP_109776183.1">
    <property type="nucleotide sequence ID" value="NZ_QGDQ01000033.1"/>
</dbReference>
<dbReference type="FunFam" id="1.20.81.30:FF:000001">
    <property type="entry name" value="Type II secretion system protein F"/>
    <property type="match status" value="2"/>
</dbReference>
<dbReference type="InterPro" id="IPR003004">
    <property type="entry name" value="GspF/PilC"/>
</dbReference>
<feature type="compositionally biased region" description="Low complexity" evidence="10">
    <location>
        <begin position="9"/>
        <end position="41"/>
    </location>
</feature>
<dbReference type="InterPro" id="IPR001992">
    <property type="entry name" value="T2SS_GspF/T4SS_PilC_CS"/>
</dbReference>
<evidence type="ECO:0000256" key="4">
    <source>
        <dbReference type="ARBA" id="ARBA00022475"/>
    </source>
</evidence>
<dbReference type="GO" id="GO:0005886">
    <property type="term" value="C:plasma membrane"/>
    <property type="evidence" value="ECO:0007669"/>
    <property type="project" value="UniProtKB-SubCell"/>
</dbReference>
<evidence type="ECO:0000259" key="12">
    <source>
        <dbReference type="Pfam" id="PF00482"/>
    </source>
</evidence>
<name>A0A315ZS83_9ACTN</name>
<evidence type="ECO:0000256" key="2">
    <source>
        <dbReference type="ARBA" id="ARBA00005745"/>
    </source>
</evidence>
<dbReference type="GO" id="GO:0009306">
    <property type="term" value="P:protein secretion"/>
    <property type="evidence" value="ECO:0007669"/>
    <property type="project" value="InterPro"/>
</dbReference>
<gene>
    <name evidence="13" type="ORF">BXY45_13317</name>
</gene>
<dbReference type="Pfam" id="PF00482">
    <property type="entry name" value="T2SSF"/>
    <property type="match status" value="2"/>
</dbReference>
<keyword evidence="4" id="KW-1003">Cell membrane</keyword>
<keyword evidence="6 9" id="KW-0812">Transmembrane</keyword>
<comment type="similarity">
    <text evidence="2 9">Belongs to the GSP F family.</text>
</comment>
<evidence type="ECO:0000256" key="3">
    <source>
        <dbReference type="ARBA" id="ARBA00022448"/>
    </source>
</evidence>
<feature type="domain" description="Type II secretion system protein GspF" evidence="12">
    <location>
        <begin position="111"/>
        <end position="233"/>
    </location>
</feature>
<reference evidence="13 14" key="1">
    <citation type="submission" date="2018-03" db="EMBL/GenBank/DDBJ databases">
        <title>Genomic Encyclopedia of Archaeal and Bacterial Type Strains, Phase II (KMG-II): from individual species to whole genera.</title>
        <authorList>
            <person name="Goeker M."/>
        </authorList>
    </citation>
    <scope>NUCLEOTIDE SEQUENCE [LARGE SCALE GENOMIC DNA]</scope>
    <source>
        <strain evidence="13 14">DSM 44889</strain>
    </source>
</reference>
<dbReference type="PANTHER" id="PTHR30012">
    <property type="entry name" value="GENERAL SECRETION PATHWAY PROTEIN"/>
    <property type="match status" value="1"/>
</dbReference>
<keyword evidence="14" id="KW-1185">Reference proteome</keyword>
<evidence type="ECO:0000313" key="14">
    <source>
        <dbReference type="Proteomes" id="UP000245469"/>
    </source>
</evidence>
<evidence type="ECO:0000256" key="11">
    <source>
        <dbReference type="SAM" id="Phobius"/>
    </source>
</evidence>
<dbReference type="OrthoDB" id="9805682at2"/>